<dbReference type="CDD" id="cd03188">
    <property type="entry name" value="GST_C_Beta"/>
    <property type="match status" value="1"/>
</dbReference>
<sequence>MKLYFTPGVCSLAPHIALREAGLEAELEKVDDGNRAAYRAVNPNGYVPALEIRPGVVLTEGPAIMQYIADLAPAARLAPESGSIERYRLQSWLNYITSELHKGFSPLFNPGMPAQAKTMFREQIAQRLQTVEQRLAQHEYLLDGGFSVADAYLFVVTGWAGFVGVDLKPFPHLLAFRERIKARPAVQEAMRAEGLLPPAARAA</sequence>
<dbReference type="InterPro" id="IPR010987">
    <property type="entry name" value="Glutathione-S-Trfase_C-like"/>
</dbReference>
<dbReference type="Gene3D" id="3.40.30.10">
    <property type="entry name" value="Glutaredoxin"/>
    <property type="match status" value="1"/>
</dbReference>
<dbReference type="PROSITE" id="PS50404">
    <property type="entry name" value="GST_NTER"/>
    <property type="match status" value="1"/>
</dbReference>
<dbReference type="SFLD" id="SFLDG01150">
    <property type="entry name" value="Main.1:_Beta-like"/>
    <property type="match status" value="1"/>
</dbReference>
<evidence type="ECO:0000259" key="2">
    <source>
        <dbReference type="PROSITE" id="PS50405"/>
    </source>
</evidence>
<dbReference type="InterPro" id="IPR036282">
    <property type="entry name" value="Glutathione-S-Trfase_C_sf"/>
</dbReference>
<comment type="caution">
    <text evidence="3">The sequence shown here is derived from an EMBL/GenBank/DDBJ whole genome shotgun (WGS) entry which is preliminary data.</text>
</comment>
<dbReference type="RefSeq" id="WP_220808421.1">
    <property type="nucleotide sequence ID" value="NZ_BPMK01000009.1"/>
</dbReference>
<gene>
    <name evidence="3" type="primary">attY_2</name>
    <name evidence="3" type="ORF">NCCP691_22740</name>
</gene>
<dbReference type="PANTHER" id="PTHR44051">
    <property type="entry name" value="GLUTATHIONE S-TRANSFERASE-RELATED"/>
    <property type="match status" value="1"/>
</dbReference>
<reference evidence="3 4" key="1">
    <citation type="journal article" date="2022" name="Int. J. Syst. Evol. Microbiol.">
        <title>Noviherbaspirillum aridicola sp. nov., isolated from an arid soil in Pakistan.</title>
        <authorList>
            <person name="Khan I.U."/>
            <person name="Saqib M."/>
            <person name="Amin A."/>
            <person name="Hussain F."/>
            <person name="Li L."/>
            <person name="Liu Y.H."/>
            <person name="Fang B.Z."/>
            <person name="Ahmed I."/>
            <person name="Li W.J."/>
        </authorList>
    </citation>
    <scope>NUCLEOTIDE SEQUENCE [LARGE SCALE GENOMIC DNA]</scope>
    <source>
        <strain evidence="3 4">NCCP-691</strain>
    </source>
</reference>
<evidence type="ECO:0000313" key="4">
    <source>
        <dbReference type="Proteomes" id="UP000887222"/>
    </source>
</evidence>
<proteinExistence type="predicted"/>
<organism evidence="3 4">
    <name type="scientific">Noviherbaspirillum aridicola</name>
    <dbReference type="NCBI Taxonomy" id="2849687"/>
    <lineage>
        <taxon>Bacteria</taxon>
        <taxon>Pseudomonadati</taxon>
        <taxon>Pseudomonadota</taxon>
        <taxon>Betaproteobacteria</taxon>
        <taxon>Burkholderiales</taxon>
        <taxon>Oxalobacteraceae</taxon>
        <taxon>Noviherbaspirillum</taxon>
    </lineage>
</organism>
<dbReference type="SFLD" id="SFLDS00019">
    <property type="entry name" value="Glutathione_Transferase_(cytos"/>
    <property type="match status" value="1"/>
</dbReference>
<dbReference type="NCBIfam" id="NF007831">
    <property type="entry name" value="PRK10542.1"/>
    <property type="match status" value="1"/>
</dbReference>
<evidence type="ECO:0000313" key="3">
    <source>
        <dbReference type="EMBL" id="GIZ52260.1"/>
    </source>
</evidence>
<dbReference type="Gene3D" id="1.20.1050.10">
    <property type="match status" value="1"/>
</dbReference>
<dbReference type="Pfam" id="PF13409">
    <property type="entry name" value="GST_N_2"/>
    <property type="match status" value="1"/>
</dbReference>
<dbReference type="InterPro" id="IPR004046">
    <property type="entry name" value="GST_C"/>
</dbReference>
<evidence type="ECO:0000259" key="1">
    <source>
        <dbReference type="PROSITE" id="PS50404"/>
    </source>
</evidence>
<feature type="domain" description="GST C-terminal" evidence="2">
    <location>
        <begin position="82"/>
        <end position="203"/>
    </location>
</feature>
<dbReference type="EMBL" id="BPMK01000009">
    <property type="protein sequence ID" value="GIZ52260.1"/>
    <property type="molecule type" value="Genomic_DNA"/>
</dbReference>
<feature type="domain" description="GST N-terminal" evidence="1">
    <location>
        <begin position="1"/>
        <end position="76"/>
    </location>
</feature>
<dbReference type="Proteomes" id="UP000887222">
    <property type="component" value="Unassembled WGS sequence"/>
</dbReference>
<dbReference type="SUPFAM" id="SSF52833">
    <property type="entry name" value="Thioredoxin-like"/>
    <property type="match status" value="1"/>
</dbReference>
<dbReference type="SUPFAM" id="SSF47616">
    <property type="entry name" value="GST C-terminal domain-like"/>
    <property type="match status" value="1"/>
</dbReference>
<dbReference type="InterPro" id="IPR036249">
    <property type="entry name" value="Thioredoxin-like_sf"/>
</dbReference>
<dbReference type="SFLD" id="SFLDG00358">
    <property type="entry name" value="Main_(cytGST)"/>
    <property type="match status" value="1"/>
</dbReference>
<keyword evidence="4" id="KW-1185">Reference proteome</keyword>
<dbReference type="Pfam" id="PF00043">
    <property type="entry name" value="GST_C"/>
    <property type="match status" value="1"/>
</dbReference>
<protein>
    <submittedName>
        <fullName evidence="3">Glutathione S-transferase</fullName>
    </submittedName>
</protein>
<dbReference type="CDD" id="cd03057">
    <property type="entry name" value="GST_N_Beta"/>
    <property type="match status" value="1"/>
</dbReference>
<dbReference type="PANTHER" id="PTHR44051:SF8">
    <property type="entry name" value="GLUTATHIONE S-TRANSFERASE GSTA"/>
    <property type="match status" value="1"/>
</dbReference>
<dbReference type="InterPro" id="IPR040079">
    <property type="entry name" value="Glutathione_S-Trfase"/>
</dbReference>
<dbReference type="InterPro" id="IPR004045">
    <property type="entry name" value="Glutathione_S-Trfase_N"/>
</dbReference>
<dbReference type="PROSITE" id="PS50405">
    <property type="entry name" value="GST_CTER"/>
    <property type="match status" value="1"/>
</dbReference>
<name>A0ABQ4Q4Z3_9BURK</name>
<accession>A0ABQ4Q4Z3</accession>